<evidence type="ECO:0000313" key="1">
    <source>
        <dbReference type="EMBL" id="XCI78041.1"/>
    </source>
</evidence>
<sequence>MNTFDFLYNMDGMSLTIEVDFYYTEPDPYADNDWDYSGGLYIDAVRVFHKQKEVFNIDLPIKEIEYQFKKYLEEKEIEFVMEHNASF</sequence>
<dbReference type="EMBL" id="PP895363">
    <property type="protein sequence ID" value="XCI78041.1"/>
    <property type="molecule type" value="Genomic_DNA"/>
</dbReference>
<organism evidence="1">
    <name type="scientific">Klebsiella phage FKP3</name>
    <dbReference type="NCBI Taxonomy" id="3231233"/>
    <lineage>
        <taxon>Viruses</taxon>
        <taxon>Duplodnaviria</taxon>
        <taxon>Heunggongvirae</taxon>
        <taxon>Uroviricota</taxon>
        <taxon>Caudoviricetes</taxon>
        <taxon>Stephanstirmvirinae</taxon>
        <taxon>Justusliebigvirus</taxon>
    </lineage>
</organism>
<proteinExistence type="predicted"/>
<reference evidence="1" key="1">
    <citation type="submission" date="2024-06" db="EMBL/GenBank/DDBJ databases">
        <title>High activity and specificity of bacteriophage cocktails against carbapenem-resistant Klebsiella pneumoniae belonging to high-risk clones CG258 and ST307.</title>
        <authorList>
            <person name="Jimenez Quiceno J."/>
            <person name="Salazar Ospina L."/>
            <person name="Tellez Carrasquilla S."/>
        </authorList>
    </citation>
    <scope>NUCLEOTIDE SEQUENCE</scope>
</reference>
<protein>
    <submittedName>
        <fullName evidence="1">Uncharacterized protein</fullName>
    </submittedName>
</protein>
<accession>A0AAU8HZH7</accession>
<name>A0AAU8HZH7_9CAUD</name>